<dbReference type="InterPro" id="IPR005031">
    <property type="entry name" value="COQ10_START"/>
</dbReference>
<keyword evidence="3" id="KW-1185">Reference proteome</keyword>
<sequence length="154" mass="17040">MSTITQSVDVAVPVRTAYNQWTQFESFPHFMEGVESVVQHGDTMTHWKIKIGGVEREFDARITEQRPDEKIAWASIAGPRHAGVVTFHALRDGGTRVSLELETEPEGAAENLADAAGLLSHRVKGDLQRFARFIEHRGQESGGWRGEVPPPPAV</sequence>
<dbReference type="AlphaFoldDB" id="A0A919V8V3"/>
<dbReference type="SUPFAM" id="SSF55961">
    <property type="entry name" value="Bet v1-like"/>
    <property type="match status" value="1"/>
</dbReference>
<dbReference type="EMBL" id="BOOW01000045">
    <property type="protein sequence ID" value="GII96525.1"/>
    <property type="molecule type" value="Genomic_DNA"/>
</dbReference>
<reference evidence="2" key="1">
    <citation type="submission" date="2021-01" db="EMBL/GenBank/DDBJ databases">
        <title>Whole genome shotgun sequence of Sinosporangium siamense NBRC 109515.</title>
        <authorList>
            <person name="Komaki H."/>
            <person name="Tamura T."/>
        </authorList>
    </citation>
    <scope>NUCLEOTIDE SEQUENCE</scope>
    <source>
        <strain evidence="2">NBRC 109515</strain>
    </source>
</reference>
<dbReference type="RefSeq" id="WP_204031519.1">
    <property type="nucleotide sequence ID" value="NZ_BOOW01000045.1"/>
</dbReference>
<evidence type="ECO:0000313" key="2">
    <source>
        <dbReference type="EMBL" id="GII96525.1"/>
    </source>
</evidence>
<dbReference type="PANTHER" id="PTHR33824:SF7">
    <property type="entry name" value="POLYKETIDE CYCLASE_DEHYDRASE AND LIPID TRANSPORT SUPERFAMILY PROTEIN"/>
    <property type="match status" value="1"/>
</dbReference>
<dbReference type="Gene3D" id="3.30.530.20">
    <property type="match status" value="1"/>
</dbReference>
<name>A0A919V8V3_9ACTN</name>
<dbReference type="CDD" id="cd07817">
    <property type="entry name" value="SRPBCC_8"/>
    <property type="match status" value="1"/>
</dbReference>
<comment type="caution">
    <text evidence="2">The sequence shown here is derived from an EMBL/GenBank/DDBJ whole genome shotgun (WGS) entry which is preliminary data.</text>
</comment>
<evidence type="ECO:0000313" key="3">
    <source>
        <dbReference type="Proteomes" id="UP000606172"/>
    </source>
</evidence>
<dbReference type="Pfam" id="PF03364">
    <property type="entry name" value="Polyketide_cyc"/>
    <property type="match status" value="1"/>
</dbReference>
<protein>
    <submittedName>
        <fullName evidence="2">Cyclase</fullName>
    </submittedName>
</protein>
<evidence type="ECO:0000259" key="1">
    <source>
        <dbReference type="Pfam" id="PF03364"/>
    </source>
</evidence>
<dbReference type="PANTHER" id="PTHR33824">
    <property type="entry name" value="POLYKETIDE CYCLASE/DEHYDRASE AND LIPID TRANSPORT SUPERFAMILY PROTEIN"/>
    <property type="match status" value="1"/>
</dbReference>
<proteinExistence type="predicted"/>
<gene>
    <name evidence="2" type="ORF">Ssi02_67560</name>
</gene>
<dbReference type="Proteomes" id="UP000606172">
    <property type="component" value="Unassembled WGS sequence"/>
</dbReference>
<dbReference type="InterPro" id="IPR023393">
    <property type="entry name" value="START-like_dom_sf"/>
</dbReference>
<accession>A0A919V8V3</accession>
<feature type="domain" description="Coenzyme Q-binding protein COQ10 START" evidence="1">
    <location>
        <begin position="10"/>
        <end position="130"/>
    </location>
</feature>
<organism evidence="2 3">
    <name type="scientific">Sinosporangium siamense</name>
    <dbReference type="NCBI Taxonomy" id="1367973"/>
    <lineage>
        <taxon>Bacteria</taxon>
        <taxon>Bacillati</taxon>
        <taxon>Actinomycetota</taxon>
        <taxon>Actinomycetes</taxon>
        <taxon>Streptosporangiales</taxon>
        <taxon>Streptosporangiaceae</taxon>
        <taxon>Sinosporangium</taxon>
    </lineage>
</organism>
<dbReference type="InterPro" id="IPR047137">
    <property type="entry name" value="ORF3"/>
</dbReference>